<evidence type="ECO:0000256" key="4">
    <source>
        <dbReference type="ARBA" id="ARBA00022840"/>
    </source>
</evidence>
<evidence type="ECO:0000259" key="7">
    <source>
        <dbReference type="PROSITE" id="PS50011"/>
    </source>
</evidence>
<dbReference type="RefSeq" id="WP_405283356.1">
    <property type="nucleotide sequence ID" value="NZ_CP144380.1"/>
</dbReference>
<dbReference type="Gene3D" id="3.30.200.20">
    <property type="entry name" value="Phosphorylase Kinase, domain 1"/>
    <property type="match status" value="1"/>
</dbReference>
<sequence>MSDPQRWALIKGLFARAAELPPGDRAGFLDEQTGGDPELRARVEELLAADDASSDFLDEGVARAVKRLGVDEDGRHRWIGRRFGPYEVVDELGRGGMGVVLLARRADGRYDREVALKVVPAALVQGHLESRFRAEVRILADLDHPNIARLLDAGETDEGLAYLVMEYVDGPRIDRFADEGSLDVRARLTLFRQVLDGVDYAHARGVVHRDLKPSNILVTRSGVPKLVDFGIAKLLDPASSDAETQVLTRTAHRMLTPEYASPEQVRGEPVDARSDVYSLGIVLYRLLTGRAPYSLDDTAPQAAERVICERSPSRPSDAVTRTVPEDPARTRPADDPDVLARQRSSTRDRLQRSLRGDLDTIVLHALAKEPSRRYATAGAFSDDIDRHLEGRVIRARNPGPVYRARRFVRRRWLPLAATIAGLLAATVLFVQTREAEAQRRVAEANSAELTGLVGSVLSTLNTDLSGRDQGPTATRVAAVEAAVASLDSLASRANGSPSPQLLEALAGAYQEVGTVQGHPISSSVGRVDDAIVSLRKALDLWEQLVRLDPSRPRPPMETVETRVLLADILRARGDHGEAAALLGRARHDVDSLSAVHGLDDVGLVSLVAMVAERQSWQSSDEGDLVAAEGYVTRLTDLTRRIVDLTPEGPGRVGVLEEVVLGLQAEARLEGQLARHDDAIATQSDALALADSLADLPGSTQRMRGIRATAWYHLGWRYNDADRPARAEAAFDQALAHMSTMEQEDPGNATIMASMGQFHEGRGQARIRGERWEEALVDLDRADELLTPILPSLPYVAFVLAQVHRERGEALARLARWSEAESAYERSVELAEQLAARDTTFAPARKVLALSHLSDALHHRLHAAAGDPAHCAYGEEAERIGQGHWGWLRGRNQLAPVEEAIWADFEGMMPEGSCAGG</sequence>
<dbReference type="PROSITE" id="PS00108">
    <property type="entry name" value="PROTEIN_KINASE_ST"/>
    <property type="match status" value="1"/>
</dbReference>
<dbReference type="EMBL" id="JBBHLI010000001">
    <property type="protein sequence ID" value="MEK9499359.1"/>
    <property type="molecule type" value="Genomic_DNA"/>
</dbReference>
<dbReference type="PANTHER" id="PTHR43289:SF34">
    <property type="entry name" value="SERINE_THREONINE-PROTEIN KINASE YBDM-RELATED"/>
    <property type="match status" value="1"/>
</dbReference>
<dbReference type="Pfam" id="PF00069">
    <property type="entry name" value="Pkinase"/>
    <property type="match status" value="1"/>
</dbReference>
<dbReference type="Gene3D" id="1.25.40.10">
    <property type="entry name" value="Tetratricopeptide repeat domain"/>
    <property type="match status" value="1"/>
</dbReference>
<dbReference type="SUPFAM" id="SSF48452">
    <property type="entry name" value="TPR-like"/>
    <property type="match status" value="1"/>
</dbReference>
<dbReference type="SMART" id="SM00028">
    <property type="entry name" value="TPR"/>
    <property type="match status" value="2"/>
</dbReference>
<evidence type="ECO:0000256" key="6">
    <source>
        <dbReference type="SAM" id="MobiDB-lite"/>
    </source>
</evidence>
<dbReference type="PANTHER" id="PTHR43289">
    <property type="entry name" value="MITOGEN-ACTIVATED PROTEIN KINASE KINASE KINASE 20-RELATED"/>
    <property type="match status" value="1"/>
</dbReference>
<keyword evidence="3 8" id="KW-0418">Kinase</keyword>
<evidence type="ECO:0000313" key="8">
    <source>
        <dbReference type="EMBL" id="MEK9499359.1"/>
    </source>
</evidence>
<dbReference type="GO" id="GO:0016301">
    <property type="term" value="F:kinase activity"/>
    <property type="evidence" value="ECO:0007669"/>
    <property type="project" value="UniProtKB-KW"/>
</dbReference>
<dbReference type="InterPro" id="IPR000719">
    <property type="entry name" value="Prot_kinase_dom"/>
</dbReference>
<feature type="binding site" evidence="5">
    <location>
        <position position="117"/>
    </location>
    <ligand>
        <name>ATP</name>
        <dbReference type="ChEBI" id="CHEBI:30616"/>
    </ligand>
</feature>
<dbReference type="PROSITE" id="PS50011">
    <property type="entry name" value="PROTEIN_KINASE_DOM"/>
    <property type="match status" value="1"/>
</dbReference>
<evidence type="ECO:0000256" key="5">
    <source>
        <dbReference type="PROSITE-ProRule" id="PRU10141"/>
    </source>
</evidence>
<comment type="caution">
    <text evidence="8">The sequence shown here is derived from an EMBL/GenBank/DDBJ whole genome shotgun (WGS) entry which is preliminary data.</text>
</comment>
<feature type="compositionally biased region" description="Basic and acidic residues" evidence="6">
    <location>
        <begin position="323"/>
        <end position="351"/>
    </location>
</feature>
<evidence type="ECO:0000256" key="1">
    <source>
        <dbReference type="ARBA" id="ARBA00022679"/>
    </source>
</evidence>
<dbReference type="InterPro" id="IPR017441">
    <property type="entry name" value="Protein_kinase_ATP_BS"/>
</dbReference>
<dbReference type="InterPro" id="IPR011990">
    <property type="entry name" value="TPR-like_helical_dom_sf"/>
</dbReference>
<protein>
    <submittedName>
        <fullName evidence="8">Protein kinase</fullName>
    </submittedName>
</protein>
<dbReference type="SUPFAM" id="SSF56112">
    <property type="entry name" value="Protein kinase-like (PK-like)"/>
    <property type="match status" value="1"/>
</dbReference>
<name>A0ABU9E3W5_9BACT</name>
<evidence type="ECO:0000256" key="2">
    <source>
        <dbReference type="ARBA" id="ARBA00022741"/>
    </source>
</evidence>
<proteinExistence type="predicted"/>
<evidence type="ECO:0000313" key="9">
    <source>
        <dbReference type="Proteomes" id="UP001484239"/>
    </source>
</evidence>
<dbReference type="InterPro" id="IPR008271">
    <property type="entry name" value="Ser/Thr_kinase_AS"/>
</dbReference>
<reference evidence="8 9" key="1">
    <citation type="submission" date="2024-02" db="EMBL/GenBank/DDBJ databases">
        <title>A novel Gemmatimonadota bacterium.</title>
        <authorList>
            <person name="Du Z.-J."/>
            <person name="Ye Y.-Q."/>
        </authorList>
    </citation>
    <scope>NUCLEOTIDE SEQUENCE [LARGE SCALE GENOMIC DNA]</scope>
    <source>
        <strain evidence="8 9">DH-20</strain>
    </source>
</reference>
<organism evidence="8 9">
    <name type="scientific">Gaopeijia maritima</name>
    <dbReference type="NCBI Taxonomy" id="3119007"/>
    <lineage>
        <taxon>Bacteria</taxon>
        <taxon>Pseudomonadati</taxon>
        <taxon>Gemmatimonadota</taxon>
        <taxon>Longimicrobiia</taxon>
        <taxon>Gaopeijiales</taxon>
        <taxon>Gaopeijiaceae</taxon>
        <taxon>Gaopeijia</taxon>
    </lineage>
</organism>
<dbReference type="Gene3D" id="1.10.510.10">
    <property type="entry name" value="Transferase(Phosphotransferase) domain 1"/>
    <property type="match status" value="1"/>
</dbReference>
<gene>
    <name evidence="8" type="ORF">WI372_00015</name>
</gene>
<feature type="domain" description="Protein kinase" evidence="7">
    <location>
        <begin position="86"/>
        <end position="388"/>
    </location>
</feature>
<dbReference type="PROSITE" id="PS00107">
    <property type="entry name" value="PROTEIN_KINASE_ATP"/>
    <property type="match status" value="1"/>
</dbReference>
<feature type="region of interest" description="Disordered" evidence="6">
    <location>
        <begin position="309"/>
        <end position="351"/>
    </location>
</feature>
<dbReference type="SMART" id="SM00220">
    <property type="entry name" value="S_TKc"/>
    <property type="match status" value="1"/>
</dbReference>
<dbReference type="CDD" id="cd14014">
    <property type="entry name" value="STKc_PknB_like"/>
    <property type="match status" value="1"/>
</dbReference>
<keyword evidence="2 5" id="KW-0547">Nucleotide-binding</keyword>
<keyword evidence="1" id="KW-0808">Transferase</keyword>
<keyword evidence="4 5" id="KW-0067">ATP-binding</keyword>
<keyword evidence="9" id="KW-1185">Reference proteome</keyword>
<dbReference type="Proteomes" id="UP001484239">
    <property type="component" value="Unassembled WGS sequence"/>
</dbReference>
<dbReference type="InterPro" id="IPR019734">
    <property type="entry name" value="TPR_rpt"/>
</dbReference>
<accession>A0ABU9E3W5</accession>
<evidence type="ECO:0000256" key="3">
    <source>
        <dbReference type="ARBA" id="ARBA00022777"/>
    </source>
</evidence>
<dbReference type="InterPro" id="IPR011009">
    <property type="entry name" value="Kinase-like_dom_sf"/>
</dbReference>